<dbReference type="EMBL" id="JADBDY010000001">
    <property type="protein sequence ID" value="MBE1458285.1"/>
    <property type="molecule type" value="Genomic_DNA"/>
</dbReference>
<evidence type="ECO:0000313" key="2">
    <source>
        <dbReference type="Proteomes" id="UP000598217"/>
    </source>
</evidence>
<accession>A0ABR9HGY5</accession>
<evidence type="ECO:0000313" key="1">
    <source>
        <dbReference type="EMBL" id="MBE1458285.1"/>
    </source>
</evidence>
<protein>
    <recommendedName>
        <fullName evidence="3">Transposase</fullName>
    </recommendedName>
</protein>
<gene>
    <name evidence="1" type="ORF">H4W79_002499</name>
</gene>
<sequence length="38" mass="4144">MGPRERRTTVIDRLTKKAANALIPLLKERGTAPADDAP</sequence>
<evidence type="ECO:0008006" key="3">
    <source>
        <dbReference type="Google" id="ProtNLM"/>
    </source>
</evidence>
<name>A0ABR9HGY5_9ACTN</name>
<dbReference type="Proteomes" id="UP000598217">
    <property type="component" value="Unassembled WGS sequence"/>
</dbReference>
<keyword evidence="2" id="KW-1185">Reference proteome</keyword>
<proteinExistence type="predicted"/>
<reference evidence="1 2" key="1">
    <citation type="submission" date="2020-10" db="EMBL/GenBank/DDBJ databases">
        <title>Sequencing the genomes of 1000 actinobacteria strains.</title>
        <authorList>
            <person name="Klenk H.-P."/>
        </authorList>
    </citation>
    <scope>NUCLEOTIDE SEQUENCE [LARGE SCALE GENOMIC DNA]</scope>
    <source>
        <strain evidence="1 2">DSM 45157</strain>
    </source>
</reference>
<organism evidence="1 2">
    <name type="scientific">Nocardiopsis terrae</name>
    <dbReference type="NCBI Taxonomy" id="372655"/>
    <lineage>
        <taxon>Bacteria</taxon>
        <taxon>Bacillati</taxon>
        <taxon>Actinomycetota</taxon>
        <taxon>Actinomycetes</taxon>
        <taxon>Streptosporangiales</taxon>
        <taxon>Nocardiopsidaceae</taxon>
        <taxon>Nocardiopsis</taxon>
    </lineage>
</organism>
<comment type="caution">
    <text evidence="1">The sequence shown here is derived from an EMBL/GenBank/DDBJ whole genome shotgun (WGS) entry which is preliminary data.</text>
</comment>